<dbReference type="EMBL" id="CM042042">
    <property type="protein sequence ID" value="KAI3703533.1"/>
    <property type="molecule type" value="Genomic_DNA"/>
</dbReference>
<comment type="caution">
    <text evidence="1">The sequence shown here is derived from an EMBL/GenBank/DDBJ whole genome shotgun (WGS) entry which is preliminary data.</text>
</comment>
<evidence type="ECO:0000313" key="1">
    <source>
        <dbReference type="EMBL" id="KAI3703533.1"/>
    </source>
</evidence>
<organism evidence="1 2">
    <name type="scientific">Smallanthus sonchifolius</name>
    <dbReference type="NCBI Taxonomy" id="185202"/>
    <lineage>
        <taxon>Eukaryota</taxon>
        <taxon>Viridiplantae</taxon>
        <taxon>Streptophyta</taxon>
        <taxon>Embryophyta</taxon>
        <taxon>Tracheophyta</taxon>
        <taxon>Spermatophyta</taxon>
        <taxon>Magnoliopsida</taxon>
        <taxon>eudicotyledons</taxon>
        <taxon>Gunneridae</taxon>
        <taxon>Pentapetalae</taxon>
        <taxon>asterids</taxon>
        <taxon>campanulids</taxon>
        <taxon>Asterales</taxon>
        <taxon>Asteraceae</taxon>
        <taxon>Asteroideae</taxon>
        <taxon>Heliantheae alliance</taxon>
        <taxon>Millerieae</taxon>
        <taxon>Smallanthus</taxon>
    </lineage>
</organism>
<sequence>MFLSLLVVAALQVINAFYWLSHCFLFTYCLVQSYHVSIIQVILDLEVKPPCWKRHKKKFNGLDASQPLDPNFITCRFTLQKSISNGRMIVVFVPQHNLGLLIRIQMLGCYFDTN</sequence>
<reference evidence="2" key="1">
    <citation type="journal article" date="2022" name="Mol. Ecol. Resour.">
        <title>The genomes of chicory, endive, great burdock and yacon provide insights into Asteraceae palaeo-polyploidization history and plant inulin production.</title>
        <authorList>
            <person name="Fan W."/>
            <person name="Wang S."/>
            <person name="Wang H."/>
            <person name="Wang A."/>
            <person name="Jiang F."/>
            <person name="Liu H."/>
            <person name="Zhao H."/>
            <person name="Xu D."/>
            <person name="Zhang Y."/>
        </authorList>
    </citation>
    <scope>NUCLEOTIDE SEQUENCE [LARGE SCALE GENOMIC DNA]</scope>
    <source>
        <strain evidence="2">cv. Yunnan</strain>
    </source>
</reference>
<reference evidence="1 2" key="2">
    <citation type="journal article" date="2022" name="Mol. Ecol. Resour.">
        <title>The genomes of chicory, endive, great burdock and yacon provide insights into Asteraceae paleo-polyploidization history and plant inulin production.</title>
        <authorList>
            <person name="Fan W."/>
            <person name="Wang S."/>
            <person name="Wang H."/>
            <person name="Wang A."/>
            <person name="Jiang F."/>
            <person name="Liu H."/>
            <person name="Zhao H."/>
            <person name="Xu D."/>
            <person name="Zhang Y."/>
        </authorList>
    </citation>
    <scope>NUCLEOTIDE SEQUENCE [LARGE SCALE GENOMIC DNA]</scope>
    <source>
        <strain evidence="2">cv. Yunnan</strain>
        <tissue evidence="1">Leaves</tissue>
    </source>
</reference>
<dbReference type="Proteomes" id="UP001056120">
    <property type="component" value="Linkage Group LG25"/>
</dbReference>
<protein>
    <submittedName>
        <fullName evidence="1">Uncharacterized protein</fullName>
    </submittedName>
</protein>
<keyword evidence="2" id="KW-1185">Reference proteome</keyword>
<proteinExistence type="predicted"/>
<gene>
    <name evidence="1" type="ORF">L1987_73675</name>
</gene>
<evidence type="ECO:0000313" key="2">
    <source>
        <dbReference type="Proteomes" id="UP001056120"/>
    </source>
</evidence>
<name>A0ACB9A297_9ASTR</name>
<accession>A0ACB9A297</accession>